<name>A0A8S5RJ05_9VIRU</name>
<evidence type="ECO:0000313" key="2">
    <source>
        <dbReference type="EMBL" id="DAE31081.1"/>
    </source>
</evidence>
<reference evidence="2" key="1">
    <citation type="journal article" date="2021" name="Proc. Natl. Acad. Sci. U.S.A.">
        <title>A Catalog of Tens of Thousands of Viruses from Human Metagenomes Reveals Hidden Associations with Chronic Diseases.</title>
        <authorList>
            <person name="Tisza M.J."/>
            <person name="Buck C.B."/>
        </authorList>
    </citation>
    <scope>NUCLEOTIDE SEQUENCE</scope>
    <source>
        <strain evidence="2">CtML55</strain>
    </source>
</reference>
<feature type="coiled-coil region" evidence="1">
    <location>
        <begin position="136"/>
        <end position="169"/>
    </location>
</feature>
<keyword evidence="1" id="KW-0175">Coiled coil</keyword>
<evidence type="ECO:0000256" key="1">
    <source>
        <dbReference type="SAM" id="Coils"/>
    </source>
</evidence>
<dbReference type="EMBL" id="BK059105">
    <property type="protein sequence ID" value="DAE31081.1"/>
    <property type="molecule type" value="Genomic_DNA"/>
</dbReference>
<proteinExistence type="predicted"/>
<sequence length="194" mass="21624">MKQDVIEYMVDSFVDFKGEERKIVACALSQAAEVSEDDCVLAVGWVAPDEYICTNDPDYARICRVVTVGIAVCNPSDTFDLAKGQKKAYDKALHDPKCPAIYTTSRGVAGKVLVKAFLEQELTFLKENPERIIKGYNQMKARFERKEALKNEIKNLSDKEKQALNLAKEGIDVVKCAELVTKAKAIGVELNEQD</sequence>
<organism evidence="2">
    <name type="scientific">virus sp. ctML55</name>
    <dbReference type="NCBI Taxonomy" id="2827627"/>
    <lineage>
        <taxon>Viruses</taxon>
    </lineage>
</organism>
<accession>A0A8S5RJ05</accession>
<protein>
    <submittedName>
        <fullName evidence="2">Uncharacterized protein</fullName>
    </submittedName>
</protein>